<evidence type="ECO:0000313" key="3">
    <source>
        <dbReference type="Proteomes" id="UP000265515"/>
    </source>
</evidence>
<dbReference type="AlphaFoldDB" id="A0A388KJN8"/>
<keyword evidence="3" id="KW-1185">Reference proteome</keyword>
<feature type="compositionally biased region" description="Acidic residues" evidence="1">
    <location>
        <begin position="218"/>
        <end position="244"/>
    </location>
</feature>
<name>A0A388KJN8_CHABU</name>
<feature type="compositionally biased region" description="Basic and acidic residues" evidence="1">
    <location>
        <begin position="320"/>
        <end position="329"/>
    </location>
</feature>
<evidence type="ECO:0000256" key="1">
    <source>
        <dbReference type="SAM" id="MobiDB-lite"/>
    </source>
</evidence>
<accession>A0A388KJN8</accession>
<evidence type="ECO:0000313" key="2">
    <source>
        <dbReference type="EMBL" id="GBG70249.1"/>
    </source>
</evidence>
<gene>
    <name evidence="2" type="ORF">CBR_g6377</name>
</gene>
<feature type="region of interest" description="Disordered" evidence="1">
    <location>
        <begin position="217"/>
        <end position="362"/>
    </location>
</feature>
<organism evidence="2 3">
    <name type="scientific">Chara braunii</name>
    <name type="common">Braun's stonewort</name>
    <dbReference type="NCBI Taxonomy" id="69332"/>
    <lineage>
        <taxon>Eukaryota</taxon>
        <taxon>Viridiplantae</taxon>
        <taxon>Streptophyta</taxon>
        <taxon>Charophyceae</taxon>
        <taxon>Charales</taxon>
        <taxon>Characeae</taxon>
        <taxon>Chara</taxon>
    </lineage>
</organism>
<feature type="compositionally biased region" description="Basic residues" evidence="1">
    <location>
        <begin position="340"/>
        <end position="349"/>
    </location>
</feature>
<dbReference type="Proteomes" id="UP000265515">
    <property type="component" value="Unassembled WGS sequence"/>
</dbReference>
<feature type="compositionally biased region" description="Basic and acidic residues" evidence="1">
    <location>
        <begin position="38"/>
        <end position="65"/>
    </location>
</feature>
<proteinExistence type="predicted"/>
<feature type="region of interest" description="Disordered" evidence="1">
    <location>
        <begin position="38"/>
        <end position="67"/>
    </location>
</feature>
<feature type="compositionally biased region" description="Acidic residues" evidence="1">
    <location>
        <begin position="258"/>
        <end position="281"/>
    </location>
</feature>
<sequence>MSKGLETIFEYRRAEVRTDVALIATVVGNPLREFSKDDRRRANERARDYKRGTVRKAENRRERNMDGSSAPVHEWLRWWQTYAAISLCLVDIDLTWWKDGDQPVVSENVELLLIQAWKTDAEGDFLGFVFGSVESGHRQTIVNKLLILQTELLDDLRLDVISHSDKSPVPHILSRRLVLYQQWSACLEGDDDNACYPSHSYPDPGRITDALFNLVSGGEEEEGEEEDEEEEESEEETSEEDEDYSEHSEREAGVVSKEEEEEEEEEEREEVEEEAAGEEEAEQAKTSKEDPEAERRKAAIAEGKRPLELLVGVDLPVPDDPTKDPEPPAKEGFGGPNHNGWKRTAKMKTNRCPGSSAKFGTQGASRLGIDSWAKYWRVCSGGFKGCWTQFPAAVAPHQ</sequence>
<feature type="compositionally biased region" description="Basic and acidic residues" evidence="1">
    <location>
        <begin position="282"/>
        <end position="307"/>
    </location>
</feature>
<dbReference type="EMBL" id="BFEA01000127">
    <property type="protein sequence ID" value="GBG70249.1"/>
    <property type="molecule type" value="Genomic_DNA"/>
</dbReference>
<reference evidence="2 3" key="1">
    <citation type="journal article" date="2018" name="Cell">
        <title>The Chara Genome: Secondary Complexity and Implications for Plant Terrestrialization.</title>
        <authorList>
            <person name="Nishiyama T."/>
            <person name="Sakayama H."/>
            <person name="Vries J.D."/>
            <person name="Buschmann H."/>
            <person name="Saint-Marcoux D."/>
            <person name="Ullrich K.K."/>
            <person name="Haas F.B."/>
            <person name="Vanderstraeten L."/>
            <person name="Becker D."/>
            <person name="Lang D."/>
            <person name="Vosolsobe S."/>
            <person name="Rombauts S."/>
            <person name="Wilhelmsson P.K.I."/>
            <person name="Janitza P."/>
            <person name="Kern R."/>
            <person name="Heyl A."/>
            <person name="Rumpler F."/>
            <person name="Villalobos L.I.A.C."/>
            <person name="Clay J.M."/>
            <person name="Skokan R."/>
            <person name="Toyoda A."/>
            <person name="Suzuki Y."/>
            <person name="Kagoshima H."/>
            <person name="Schijlen E."/>
            <person name="Tajeshwar N."/>
            <person name="Catarino B."/>
            <person name="Hetherington A.J."/>
            <person name="Saltykova A."/>
            <person name="Bonnot C."/>
            <person name="Breuninger H."/>
            <person name="Symeonidi A."/>
            <person name="Radhakrishnan G.V."/>
            <person name="Van Nieuwerburgh F."/>
            <person name="Deforce D."/>
            <person name="Chang C."/>
            <person name="Karol K.G."/>
            <person name="Hedrich R."/>
            <person name="Ulvskov P."/>
            <person name="Glockner G."/>
            <person name="Delwiche C.F."/>
            <person name="Petrasek J."/>
            <person name="Van de Peer Y."/>
            <person name="Friml J."/>
            <person name="Beilby M."/>
            <person name="Dolan L."/>
            <person name="Kohara Y."/>
            <person name="Sugano S."/>
            <person name="Fujiyama A."/>
            <person name="Delaux P.-M."/>
            <person name="Quint M."/>
            <person name="TheiBen G."/>
            <person name="Hagemann M."/>
            <person name="Harholt J."/>
            <person name="Dunand C."/>
            <person name="Zachgo S."/>
            <person name="Langdale J."/>
            <person name="Maumus F."/>
            <person name="Straeten D.V.D."/>
            <person name="Gould S.B."/>
            <person name="Rensing S.A."/>
        </authorList>
    </citation>
    <scope>NUCLEOTIDE SEQUENCE [LARGE SCALE GENOMIC DNA]</scope>
    <source>
        <strain evidence="2 3">S276</strain>
    </source>
</reference>
<dbReference type="Gramene" id="GBG70249">
    <property type="protein sequence ID" value="GBG70249"/>
    <property type="gene ID" value="CBR_g6377"/>
</dbReference>
<protein>
    <submittedName>
        <fullName evidence="2">Uncharacterized protein</fullName>
    </submittedName>
</protein>
<comment type="caution">
    <text evidence="2">The sequence shown here is derived from an EMBL/GenBank/DDBJ whole genome shotgun (WGS) entry which is preliminary data.</text>
</comment>